<dbReference type="Pfam" id="PF13564">
    <property type="entry name" value="DoxX_2"/>
    <property type="match status" value="1"/>
</dbReference>
<keyword evidence="3 5" id="KW-1133">Transmembrane helix</keyword>
<feature type="transmembrane region" description="Helical" evidence="5">
    <location>
        <begin position="38"/>
        <end position="58"/>
    </location>
</feature>
<dbReference type="KEGG" id="dsc:ABOD76_14705"/>
<accession>A0AAU7U911</accession>
<keyword evidence="4 5" id="KW-0472">Membrane</keyword>
<evidence type="ECO:0000256" key="1">
    <source>
        <dbReference type="ARBA" id="ARBA00004141"/>
    </source>
</evidence>
<dbReference type="PANTHER" id="PTHR36974:SF1">
    <property type="entry name" value="DOXX FAMILY MEMBRANE PROTEIN"/>
    <property type="match status" value="1"/>
</dbReference>
<dbReference type="PANTHER" id="PTHR36974">
    <property type="entry name" value="MEMBRANE PROTEIN-RELATED"/>
    <property type="match status" value="1"/>
</dbReference>
<proteinExistence type="predicted"/>
<comment type="subcellular location">
    <subcellularLocation>
        <location evidence="1">Membrane</location>
        <topology evidence="1">Multi-pass membrane protein</topology>
    </subcellularLocation>
</comment>
<evidence type="ECO:0000256" key="3">
    <source>
        <dbReference type="ARBA" id="ARBA00022989"/>
    </source>
</evidence>
<protein>
    <submittedName>
        <fullName evidence="6">DoxX family protein</fullName>
    </submittedName>
</protein>
<organism evidence="6">
    <name type="scientific">Deinococcus sonorensis KR-87</name>
    <dbReference type="NCBI Taxonomy" id="694439"/>
    <lineage>
        <taxon>Bacteria</taxon>
        <taxon>Thermotogati</taxon>
        <taxon>Deinococcota</taxon>
        <taxon>Deinococci</taxon>
        <taxon>Deinococcales</taxon>
        <taxon>Deinococcaceae</taxon>
        <taxon>Deinococcus</taxon>
    </lineage>
</organism>
<dbReference type="EMBL" id="CP158299">
    <property type="protein sequence ID" value="XBV84689.1"/>
    <property type="molecule type" value="Genomic_DNA"/>
</dbReference>
<evidence type="ECO:0000313" key="6">
    <source>
        <dbReference type="EMBL" id="XBV84689.1"/>
    </source>
</evidence>
<dbReference type="RefSeq" id="WP_350242726.1">
    <property type="nucleotide sequence ID" value="NZ_CP158299.1"/>
</dbReference>
<gene>
    <name evidence="6" type="ORF">ABOD76_14705</name>
</gene>
<dbReference type="InterPro" id="IPR032808">
    <property type="entry name" value="DoxX"/>
</dbReference>
<name>A0AAU7U911_9DEIO</name>
<evidence type="ECO:0000256" key="2">
    <source>
        <dbReference type="ARBA" id="ARBA00022692"/>
    </source>
</evidence>
<dbReference type="GO" id="GO:0016020">
    <property type="term" value="C:membrane"/>
    <property type="evidence" value="ECO:0007669"/>
    <property type="project" value="UniProtKB-SubCell"/>
</dbReference>
<reference evidence="6" key="1">
    <citation type="submission" date="2024-06" db="EMBL/GenBank/DDBJ databases">
        <title>Draft Genome Sequence of Deinococcus sonorensis Type Strain KR-87, a Biofilm Producing Representative of the Genus Deinococcus.</title>
        <authorList>
            <person name="Boren L.S."/>
            <person name="Grosso R.A."/>
            <person name="Hugenberg-Cox A.N."/>
            <person name="Hill J.T.E."/>
            <person name="Albert C.M."/>
            <person name="Tuohy J.M."/>
        </authorList>
    </citation>
    <scope>NUCLEOTIDE SEQUENCE</scope>
    <source>
        <strain evidence="6">KR-87</strain>
    </source>
</reference>
<evidence type="ECO:0000256" key="5">
    <source>
        <dbReference type="SAM" id="Phobius"/>
    </source>
</evidence>
<evidence type="ECO:0000256" key="4">
    <source>
        <dbReference type="ARBA" id="ARBA00023136"/>
    </source>
</evidence>
<dbReference type="AlphaFoldDB" id="A0AAU7U911"/>
<sequence>MPRSPALLLCAALFVGAGTLHLATPEPFERIVPAWVPSARAAVLLSGVAELLGGLGLLLPATRPAARWGLGLLLVAVFPANVEMAQHAQRFPVPAWVLWARLPLQPLLLWWVWQVGRAAPPAPRAQRR</sequence>
<keyword evidence="2 5" id="KW-0812">Transmembrane</keyword>